<evidence type="ECO:0000259" key="6">
    <source>
        <dbReference type="PROSITE" id="PS50261"/>
    </source>
</evidence>
<dbReference type="Proteomes" id="UP000261420">
    <property type="component" value="Unplaced"/>
</dbReference>
<feature type="transmembrane region" description="Helical" evidence="5">
    <location>
        <begin position="124"/>
        <end position="143"/>
    </location>
</feature>
<evidence type="ECO:0000256" key="2">
    <source>
        <dbReference type="ARBA" id="ARBA00022692"/>
    </source>
</evidence>
<feature type="domain" description="G-protein coupled receptors family 2 profile 2" evidence="6">
    <location>
        <begin position="90"/>
        <end position="318"/>
    </location>
</feature>
<organism evidence="7 8">
    <name type="scientific">Seriola dumerili</name>
    <name type="common">Greater amberjack</name>
    <name type="synonym">Caranx dumerili</name>
    <dbReference type="NCBI Taxonomy" id="41447"/>
    <lineage>
        <taxon>Eukaryota</taxon>
        <taxon>Metazoa</taxon>
        <taxon>Chordata</taxon>
        <taxon>Craniata</taxon>
        <taxon>Vertebrata</taxon>
        <taxon>Euteleostomi</taxon>
        <taxon>Actinopterygii</taxon>
        <taxon>Neopterygii</taxon>
        <taxon>Teleostei</taxon>
        <taxon>Neoteleostei</taxon>
        <taxon>Acanthomorphata</taxon>
        <taxon>Carangaria</taxon>
        <taxon>Carangiformes</taxon>
        <taxon>Carangidae</taxon>
        <taxon>Seriola</taxon>
    </lineage>
</organism>
<evidence type="ECO:0000313" key="7">
    <source>
        <dbReference type="Ensembl" id="ENSSDUP00000009281.1"/>
    </source>
</evidence>
<dbReference type="Pfam" id="PF00002">
    <property type="entry name" value="7tm_2"/>
    <property type="match status" value="1"/>
</dbReference>
<sequence>NEVLAVEMGATILNLTEKININFWNMSYVSKKKYCLILNLSHSINCSPSVMITNHPDTNTNACDKVFFDFFAHLQTPPNQTISSSDLKTLTTISQVGCGVSMVFLSIVLFTHFLIRKTKATKATIILIHLVLAMFFLNFTFLINNFVAKVRNTVGCKIMAALMHYFMLATFTWFAAQAFHICLQLYRGGKIDIHRYILKVSLTCWRKYGEQVIYTDNIEDSVAMCWITDSYIHYFVNIGYYALVFLFTFTTFIIILSWLFCLKRSKTGTVETKRNGISILTILGLCCMLGITWGFAFFAYGVLRIPSYYIFTVLNSFQVRPMALCCMSSPLSLPNIPVTLSLSLSE</sequence>
<dbReference type="PANTHER" id="PTHR12011:SF474">
    <property type="entry name" value="ADHESION G PROTEIN-COUPLED RECEPTOR G11-RELATED"/>
    <property type="match status" value="1"/>
</dbReference>
<feature type="transmembrane region" description="Helical" evidence="5">
    <location>
        <begin position="238"/>
        <end position="259"/>
    </location>
</feature>
<dbReference type="InterPro" id="IPR017981">
    <property type="entry name" value="GPCR_2-like_7TM"/>
</dbReference>
<dbReference type="GO" id="GO:0007166">
    <property type="term" value="P:cell surface receptor signaling pathway"/>
    <property type="evidence" value="ECO:0007669"/>
    <property type="project" value="InterPro"/>
</dbReference>
<keyword evidence="3 5" id="KW-1133">Transmembrane helix</keyword>
<dbReference type="OMA" id="LRCWITD"/>
<feature type="transmembrane region" description="Helical" evidence="5">
    <location>
        <begin position="163"/>
        <end position="186"/>
    </location>
</feature>
<dbReference type="GO" id="GO:0005886">
    <property type="term" value="C:plasma membrane"/>
    <property type="evidence" value="ECO:0007669"/>
    <property type="project" value="TreeGrafter"/>
</dbReference>
<dbReference type="PROSITE" id="PS50261">
    <property type="entry name" value="G_PROTEIN_RECEP_F2_4"/>
    <property type="match status" value="1"/>
</dbReference>
<dbReference type="PANTHER" id="PTHR12011">
    <property type="entry name" value="ADHESION G-PROTEIN COUPLED RECEPTOR"/>
    <property type="match status" value="1"/>
</dbReference>
<dbReference type="Gene3D" id="1.20.1070.10">
    <property type="entry name" value="Rhodopsin 7-helix transmembrane proteins"/>
    <property type="match status" value="1"/>
</dbReference>
<dbReference type="Ensembl" id="ENSSDUT00000009461.1">
    <property type="protein sequence ID" value="ENSSDUP00000009281.1"/>
    <property type="gene ID" value="ENSSDUG00000006822.1"/>
</dbReference>
<evidence type="ECO:0000256" key="1">
    <source>
        <dbReference type="ARBA" id="ARBA00004141"/>
    </source>
</evidence>
<dbReference type="GO" id="GO:0004930">
    <property type="term" value="F:G protein-coupled receptor activity"/>
    <property type="evidence" value="ECO:0007669"/>
    <property type="project" value="InterPro"/>
</dbReference>
<dbReference type="GO" id="GO:0007189">
    <property type="term" value="P:adenylate cyclase-activating G protein-coupled receptor signaling pathway"/>
    <property type="evidence" value="ECO:0007669"/>
    <property type="project" value="TreeGrafter"/>
</dbReference>
<evidence type="ECO:0000256" key="5">
    <source>
        <dbReference type="SAM" id="Phobius"/>
    </source>
</evidence>
<dbReference type="AlphaFoldDB" id="A0A3B4TSN2"/>
<evidence type="ECO:0000256" key="3">
    <source>
        <dbReference type="ARBA" id="ARBA00022989"/>
    </source>
</evidence>
<feature type="transmembrane region" description="Helical" evidence="5">
    <location>
        <begin position="93"/>
        <end position="115"/>
    </location>
</feature>
<protein>
    <recommendedName>
        <fullName evidence="6">G-protein coupled receptors family 2 profile 2 domain-containing protein</fullName>
    </recommendedName>
</protein>
<name>A0A3B4TSN2_SERDU</name>
<proteinExistence type="predicted"/>
<accession>A0A3B4TSN2</accession>
<dbReference type="InterPro" id="IPR000832">
    <property type="entry name" value="GPCR_2_secretin-like"/>
</dbReference>
<keyword evidence="4 5" id="KW-0472">Membrane</keyword>
<evidence type="ECO:0000313" key="8">
    <source>
        <dbReference type="Proteomes" id="UP000261420"/>
    </source>
</evidence>
<evidence type="ECO:0000256" key="4">
    <source>
        <dbReference type="ARBA" id="ARBA00023136"/>
    </source>
</evidence>
<reference evidence="7" key="2">
    <citation type="submission" date="2025-09" db="UniProtKB">
        <authorList>
            <consortium name="Ensembl"/>
        </authorList>
    </citation>
    <scope>IDENTIFICATION</scope>
</reference>
<feature type="transmembrane region" description="Helical" evidence="5">
    <location>
        <begin position="279"/>
        <end position="303"/>
    </location>
</feature>
<dbReference type="GeneTree" id="ENSGT00940000164851"/>
<keyword evidence="8" id="KW-1185">Reference proteome</keyword>
<reference evidence="7" key="1">
    <citation type="submission" date="2025-08" db="UniProtKB">
        <authorList>
            <consortium name="Ensembl"/>
        </authorList>
    </citation>
    <scope>IDENTIFICATION</scope>
</reference>
<keyword evidence="2 5" id="KW-0812">Transmembrane</keyword>
<comment type="subcellular location">
    <subcellularLocation>
        <location evidence="1">Membrane</location>
        <topology evidence="1">Multi-pass membrane protein</topology>
    </subcellularLocation>
</comment>